<evidence type="ECO:0000313" key="3">
    <source>
        <dbReference type="EMBL" id="TXE88130.1"/>
    </source>
</evidence>
<proteinExistence type="predicted"/>
<dbReference type="InterPro" id="IPR045063">
    <property type="entry name" value="Dynamin_N"/>
</dbReference>
<name>A0A5C7DVS7_9BACT</name>
<evidence type="ECO:0000259" key="2">
    <source>
        <dbReference type="Pfam" id="PF00350"/>
    </source>
</evidence>
<organism evidence="3 4">
    <name type="scientific">Campylobacter volucris</name>
    <dbReference type="NCBI Taxonomy" id="1031542"/>
    <lineage>
        <taxon>Bacteria</taxon>
        <taxon>Pseudomonadati</taxon>
        <taxon>Campylobacterota</taxon>
        <taxon>Epsilonproteobacteria</taxon>
        <taxon>Campylobacterales</taxon>
        <taxon>Campylobacteraceae</taxon>
        <taxon>Campylobacter</taxon>
    </lineage>
</organism>
<dbReference type="EMBL" id="VOWJ01000023">
    <property type="protein sequence ID" value="TXE88130.1"/>
    <property type="molecule type" value="Genomic_DNA"/>
</dbReference>
<accession>A0A5C7DVS7</accession>
<keyword evidence="1" id="KW-0175">Coiled coil</keyword>
<evidence type="ECO:0000256" key="1">
    <source>
        <dbReference type="SAM" id="Coils"/>
    </source>
</evidence>
<dbReference type="RefSeq" id="WP_147555583.1">
    <property type="nucleotide sequence ID" value="NZ_VOWJ01000023.1"/>
</dbReference>
<dbReference type="InterPro" id="IPR027417">
    <property type="entry name" value="P-loop_NTPase"/>
</dbReference>
<protein>
    <recommendedName>
        <fullName evidence="2">Dynamin N-terminal domain-containing protein</fullName>
    </recommendedName>
</protein>
<reference evidence="3 4" key="1">
    <citation type="submission" date="2019-07" db="EMBL/GenBank/DDBJ databases">
        <title>Rapid identification of Enteric Bacteria from Whole Genome Sequences (WGS) using Average Nucleotide Identity (ANI).</title>
        <authorList>
            <person name="Lane C."/>
        </authorList>
    </citation>
    <scope>NUCLEOTIDE SEQUENCE [LARGE SCALE GENOMIC DNA]</scope>
    <source>
        <strain evidence="3 4">2016D-0084</strain>
    </source>
</reference>
<feature type="domain" description="Dynamin N-terminal" evidence="2">
    <location>
        <begin position="137"/>
        <end position="235"/>
    </location>
</feature>
<sequence length="547" mass="63073">MKEQLNQFYHDLEKLSIIGTNLLKKREQVENYIKEFKENCVKINIAQLEAKNQEIGEFLKQKLDSIHLAISNWENEILKLSNEDKFRDELENNFIVIIYGKVKAGKSTLGNFVASNCLENQKPYFKVYDKAGKERESEKLEEIQEFKTDITECTSSIQLFKLGGKNENGGIAWVDTPGLLSTTEENGNLAKQYIEAADYIIFPTSSDAPLQNDETEQIKELVNSGKGSALRLIITKSDKTTEDEVDGKIVAVLENKKEEDRKKQEEYILNTIKEKIPNLEQNEKIMSISVFTAQEGIKTNNTELFKNSNIEEFYNSMSLVLTKKAQKLKEEVPQKRLNSLIDHILEKSSAKEDYQALNNLIEEKKREGQTIQSDLNNKISLLLHEELTTITNELNEFNAEEKFKNTAKTIAEKVNNQICSEVNKLVNDFVMRFNIIAPALDSKIETKYKTYKYTIPRGFFEKIINTISFDYFYKEETTNKKIKAGDNRSELIEKNIQLLKKHYEEVANESIKTFYNDVLVPCEKIAEGLKINIISLENKLLKLKENK</sequence>
<dbReference type="Proteomes" id="UP000321629">
    <property type="component" value="Unassembled WGS sequence"/>
</dbReference>
<comment type="caution">
    <text evidence="3">The sequence shown here is derived from an EMBL/GenBank/DDBJ whole genome shotgun (WGS) entry which is preliminary data.</text>
</comment>
<dbReference type="Gene3D" id="3.40.50.300">
    <property type="entry name" value="P-loop containing nucleotide triphosphate hydrolases"/>
    <property type="match status" value="1"/>
</dbReference>
<dbReference type="AlphaFoldDB" id="A0A5C7DVS7"/>
<gene>
    <name evidence="3" type="ORF">FPD38_04655</name>
</gene>
<dbReference type="Pfam" id="PF00350">
    <property type="entry name" value="Dynamin_N"/>
    <property type="match status" value="1"/>
</dbReference>
<evidence type="ECO:0000313" key="4">
    <source>
        <dbReference type="Proteomes" id="UP000321629"/>
    </source>
</evidence>
<dbReference type="SUPFAM" id="SSF52540">
    <property type="entry name" value="P-loop containing nucleoside triphosphate hydrolases"/>
    <property type="match status" value="1"/>
</dbReference>
<feature type="coiled-coil region" evidence="1">
    <location>
        <begin position="489"/>
        <end position="546"/>
    </location>
</feature>